<dbReference type="EMBL" id="WJXA01000366">
    <property type="protein sequence ID" value="KAF7113066.1"/>
    <property type="molecule type" value="Genomic_DNA"/>
</dbReference>
<dbReference type="AlphaFoldDB" id="A0A834FU07"/>
<sequence>MSVLEPYLPDRVLRQFGMVQLIPGPPLVLLQGSRGANSHSYSVVYAYTDGQWENWRDHVMNADKRVAIQPGVPWESHPDYLSWFLTVSHFRVSPRPVEVPYTESAEERNVAVLAILDSVLGGTRAMTSTSPYELRQALVEVQRTLRGPEAAEASIADPSSDRYSSHYTRVSPRPVEVPYTESAEERNVAVLAILDSVLGGTRAMTSTSPYELRQALVEVQRTLRGPEAAEASIAGPSSDRYSSHYTRCGRRDHT</sequence>
<evidence type="ECO:0000313" key="3">
    <source>
        <dbReference type="Proteomes" id="UP000626092"/>
    </source>
</evidence>
<comment type="caution">
    <text evidence="2">The sequence shown here is derived from an EMBL/GenBank/DDBJ whole genome shotgun (WGS) entry which is preliminary data.</text>
</comment>
<evidence type="ECO:0000256" key="1">
    <source>
        <dbReference type="SAM" id="MobiDB-lite"/>
    </source>
</evidence>
<proteinExistence type="predicted"/>
<evidence type="ECO:0000313" key="2">
    <source>
        <dbReference type="EMBL" id="KAF7113066.1"/>
    </source>
</evidence>
<feature type="region of interest" description="Disordered" evidence="1">
    <location>
        <begin position="227"/>
        <end position="254"/>
    </location>
</feature>
<keyword evidence="3" id="KW-1185">Reference proteome</keyword>
<organism evidence="2 3">
    <name type="scientific">Rhododendron simsii</name>
    <name type="common">Sims's rhododendron</name>
    <dbReference type="NCBI Taxonomy" id="118357"/>
    <lineage>
        <taxon>Eukaryota</taxon>
        <taxon>Viridiplantae</taxon>
        <taxon>Streptophyta</taxon>
        <taxon>Embryophyta</taxon>
        <taxon>Tracheophyta</taxon>
        <taxon>Spermatophyta</taxon>
        <taxon>Magnoliopsida</taxon>
        <taxon>eudicotyledons</taxon>
        <taxon>Gunneridae</taxon>
        <taxon>Pentapetalae</taxon>
        <taxon>asterids</taxon>
        <taxon>Ericales</taxon>
        <taxon>Ericaceae</taxon>
        <taxon>Ericoideae</taxon>
        <taxon>Rhodoreae</taxon>
        <taxon>Rhododendron</taxon>
    </lineage>
</organism>
<accession>A0A834FU07</accession>
<dbReference type="Proteomes" id="UP000626092">
    <property type="component" value="Unassembled WGS sequence"/>
</dbReference>
<gene>
    <name evidence="2" type="ORF">RHSIM_RhsimUnG0164400</name>
</gene>
<name>A0A834FU07_RHOSS</name>
<reference evidence="2" key="1">
    <citation type="submission" date="2019-11" db="EMBL/GenBank/DDBJ databases">
        <authorList>
            <person name="Liu Y."/>
            <person name="Hou J."/>
            <person name="Li T.-Q."/>
            <person name="Guan C.-H."/>
            <person name="Wu X."/>
            <person name="Wu H.-Z."/>
            <person name="Ling F."/>
            <person name="Zhang R."/>
            <person name="Shi X.-G."/>
            <person name="Ren J.-P."/>
            <person name="Chen E.-F."/>
            <person name="Sun J.-M."/>
        </authorList>
    </citation>
    <scope>NUCLEOTIDE SEQUENCE</scope>
    <source>
        <strain evidence="2">Adult_tree_wgs_1</strain>
        <tissue evidence="2">Leaves</tissue>
    </source>
</reference>
<protein>
    <submittedName>
        <fullName evidence="2">Uncharacterized protein</fullName>
    </submittedName>
</protein>